<dbReference type="GO" id="GO:0000981">
    <property type="term" value="F:DNA-binding transcription factor activity, RNA polymerase II-specific"/>
    <property type="evidence" value="ECO:0007669"/>
    <property type="project" value="InterPro"/>
</dbReference>
<evidence type="ECO:0000256" key="10">
    <source>
        <dbReference type="SAM" id="MobiDB-lite"/>
    </source>
</evidence>
<evidence type="ECO:0000256" key="1">
    <source>
        <dbReference type="ARBA" id="ARBA00004123"/>
    </source>
</evidence>
<dbReference type="GO" id="GO:0000978">
    <property type="term" value="F:RNA polymerase II cis-regulatory region sequence-specific DNA binding"/>
    <property type="evidence" value="ECO:0007669"/>
    <property type="project" value="TreeGrafter"/>
</dbReference>
<dbReference type="GO" id="GO:0009952">
    <property type="term" value="P:anterior/posterior pattern specification"/>
    <property type="evidence" value="ECO:0007669"/>
    <property type="project" value="TreeGrafter"/>
</dbReference>
<dbReference type="SMART" id="SM00389">
    <property type="entry name" value="HOX"/>
    <property type="match status" value="1"/>
</dbReference>
<name>A0AAD4N2G0_9BILA</name>
<dbReference type="GO" id="GO:0048337">
    <property type="term" value="P:positive regulation of mesodermal cell fate specification"/>
    <property type="evidence" value="ECO:0007669"/>
    <property type="project" value="UniProtKB-ARBA"/>
</dbReference>
<feature type="region of interest" description="Disordered" evidence="10">
    <location>
        <begin position="157"/>
        <end position="210"/>
    </location>
</feature>
<dbReference type="InterPro" id="IPR001356">
    <property type="entry name" value="HD"/>
</dbReference>
<gene>
    <name evidence="12" type="ORF">DdX_08927</name>
</gene>
<dbReference type="Gene3D" id="1.10.10.60">
    <property type="entry name" value="Homeodomain-like"/>
    <property type="match status" value="1"/>
</dbReference>
<evidence type="ECO:0000256" key="8">
    <source>
        <dbReference type="PROSITE-ProRule" id="PRU00108"/>
    </source>
</evidence>
<dbReference type="PROSITE" id="PS00027">
    <property type="entry name" value="HOMEOBOX_1"/>
    <property type="match status" value="1"/>
</dbReference>
<feature type="DNA-binding region" description="Homeobox" evidence="8">
    <location>
        <begin position="230"/>
        <end position="289"/>
    </location>
</feature>
<proteinExistence type="predicted"/>
<dbReference type="PROSITE" id="PS50071">
    <property type="entry name" value="HOMEOBOX_2"/>
    <property type="match status" value="1"/>
</dbReference>
<evidence type="ECO:0000256" key="6">
    <source>
        <dbReference type="ARBA" id="ARBA00023163"/>
    </source>
</evidence>
<dbReference type="InterPro" id="IPR009057">
    <property type="entry name" value="Homeodomain-like_sf"/>
</dbReference>
<reference evidence="12" key="1">
    <citation type="submission" date="2022-01" db="EMBL/GenBank/DDBJ databases">
        <title>Genome Sequence Resource for Two Populations of Ditylenchus destructor, the Migratory Endoparasitic Phytonematode.</title>
        <authorList>
            <person name="Zhang H."/>
            <person name="Lin R."/>
            <person name="Xie B."/>
        </authorList>
    </citation>
    <scope>NUCLEOTIDE SEQUENCE</scope>
    <source>
        <strain evidence="12">BazhouSP</strain>
    </source>
</reference>
<comment type="subcellular location">
    <subcellularLocation>
        <location evidence="1 8 9">Nucleus</location>
    </subcellularLocation>
</comment>
<dbReference type="PROSITE" id="PS00032">
    <property type="entry name" value="ANTENNAPEDIA"/>
    <property type="match status" value="1"/>
</dbReference>
<dbReference type="PANTHER" id="PTHR45771">
    <property type="entry name" value="HOMEOTIC PROTEIN DEFORMED"/>
    <property type="match status" value="1"/>
</dbReference>
<evidence type="ECO:0000313" key="12">
    <source>
        <dbReference type="EMBL" id="KAI1713415.1"/>
    </source>
</evidence>
<dbReference type="InterPro" id="IPR017970">
    <property type="entry name" value="Homeobox_CS"/>
</dbReference>
<feature type="domain" description="Homeobox" evidence="11">
    <location>
        <begin position="228"/>
        <end position="288"/>
    </location>
</feature>
<keyword evidence="7 8" id="KW-0539">Nucleus</keyword>
<dbReference type="FunFam" id="1.10.10.60:FF:000398">
    <property type="entry name" value="Homeobox protein lin-39"/>
    <property type="match status" value="1"/>
</dbReference>
<keyword evidence="3" id="KW-0805">Transcription regulation</keyword>
<feature type="region of interest" description="Disordered" evidence="10">
    <location>
        <begin position="1"/>
        <end position="21"/>
    </location>
</feature>
<dbReference type="GO" id="GO:0045944">
    <property type="term" value="P:positive regulation of transcription by RNA polymerase II"/>
    <property type="evidence" value="ECO:0007669"/>
    <property type="project" value="TreeGrafter"/>
</dbReference>
<evidence type="ECO:0000256" key="7">
    <source>
        <dbReference type="ARBA" id="ARBA00023242"/>
    </source>
</evidence>
<evidence type="ECO:0000313" key="13">
    <source>
        <dbReference type="Proteomes" id="UP001201812"/>
    </source>
</evidence>
<evidence type="ECO:0000256" key="2">
    <source>
        <dbReference type="ARBA" id="ARBA00022473"/>
    </source>
</evidence>
<dbReference type="InterPro" id="IPR001827">
    <property type="entry name" value="Homeobox_Antennapedia_CS"/>
</dbReference>
<dbReference type="CDD" id="cd00086">
    <property type="entry name" value="homeodomain"/>
    <property type="match status" value="1"/>
</dbReference>
<keyword evidence="4 8" id="KW-0238">DNA-binding</keyword>
<evidence type="ECO:0000256" key="4">
    <source>
        <dbReference type="ARBA" id="ARBA00023125"/>
    </source>
</evidence>
<evidence type="ECO:0000256" key="5">
    <source>
        <dbReference type="ARBA" id="ARBA00023155"/>
    </source>
</evidence>
<feature type="compositionally biased region" description="Low complexity" evidence="10">
    <location>
        <begin position="1"/>
        <end position="15"/>
    </location>
</feature>
<dbReference type="Proteomes" id="UP001201812">
    <property type="component" value="Unassembled WGS sequence"/>
</dbReference>
<protein>
    <submittedName>
        <fullName evidence="12">Homeobox domain-containing protein</fullName>
    </submittedName>
</protein>
<keyword evidence="5 8" id="KW-0371">Homeobox</keyword>
<evidence type="ECO:0000259" key="11">
    <source>
        <dbReference type="PROSITE" id="PS50071"/>
    </source>
</evidence>
<comment type="caution">
    <text evidence="12">The sequence shown here is derived from an EMBL/GenBank/DDBJ whole genome shotgun (WGS) entry which is preliminary data.</text>
</comment>
<dbReference type="SUPFAM" id="SSF46689">
    <property type="entry name" value="Homeodomain-like"/>
    <property type="match status" value="1"/>
</dbReference>
<keyword evidence="6" id="KW-0804">Transcription</keyword>
<dbReference type="AlphaFoldDB" id="A0AAD4N2G0"/>
<organism evidence="12 13">
    <name type="scientific">Ditylenchus destructor</name>
    <dbReference type="NCBI Taxonomy" id="166010"/>
    <lineage>
        <taxon>Eukaryota</taxon>
        <taxon>Metazoa</taxon>
        <taxon>Ecdysozoa</taxon>
        <taxon>Nematoda</taxon>
        <taxon>Chromadorea</taxon>
        <taxon>Rhabditida</taxon>
        <taxon>Tylenchina</taxon>
        <taxon>Tylenchomorpha</taxon>
        <taxon>Sphaerularioidea</taxon>
        <taxon>Anguinidae</taxon>
        <taxon>Anguininae</taxon>
        <taxon>Ditylenchus</taxon>
    </lineage>
</organism>
<dbReference type="PRINTS" id="PR00024">
    <property type="entry name" value="HOMEOBOX"/>
</dbReference>
<dbReference type="PANTHER" id="PTHR45771:SF6">
    <property type="entry name" value="HOMEOTIC PROTEIN SEX COMBS REDUCED"/>
    <property type="match status" value="1"/>
</dbReference>
<dbReference type="Pfam" id="PF00046">
    <property type="entry name" value="Homeodomain"/>
    <property type="match status" value="1"/>
</dbReference>
<dbReference type="InterPro" id="IPR050609">
    <property type="entry name" value="Antp_homeobox_Deformed_sf"/>
</dbReference>
<dbReference type="EMBL" id="JAKKPZ010000015">
    <property type="protein sequence ID" value="KAI1713415.1"/>
    <property type="molecule type" value="Genomic_DNA"/>
</dbReference>
<accession>A0AAD4N2G0</accession>
<dbReference type="GO" id="GO:0005654">
    <property type="term" value="C:nucleoplasm"/>
    <property type="evidence" value="ECO:0007669"/>
    <property type="project" value="TreeGrafter"/>
</dbReference>
<sequence length="399" mass="42934">MTSGSSAAASTSTSTNGYAADRSVQARNNAIMTGNFYYDGSMSHHHATNPLILPLTASALTTNSTIPHSQNANLYFANNSLVNGLNGTVSMISDTSNTPGTVGYGTTNDSAAVHASNGIDLNGHNGFDSKASLCLYGSGQGPSADWSVSDISNTKVSLSGTPLDAATNGTRTHSEKNGNNKESRKRKKHEDIQDDAEDHHDQDDGDDKDSLAVYPWMTRVHSSSGSNRGEKRQRTAYTRNQVLELEKEFHYCKYLTRKRRIEVAHSLILTERQVKIWFQNRRMKHKKENKDRPQSRDMNSVANAAASAAAQLAAAAASFAGVGGHPGAMHSQQQPQAHQLSNNIQPSFGPSCTSVASSNAGASSAHAMAAAMQHFTTGMPSFHQLTSFPRNFLLTNNYT</sequence>
<evidence type="ECO:0000256" key="9">
    <source>
        <dbReference type="RuleBase" id="RU000682"/>
    </source>
</evidence>
<feature type="compositionally biased region" description="Basic and acidic residues" evidence="10">
    <location>
        <begin position="172"/>
        <end position="182"/>
    </location>
</feature>
<keyword evidence="13" id="KW-1185">Reference proteome</keyword>
<keyword evidence="2" id="KW-0217">Developmental protein</keyword>
<dbReference type="InterPro" id="IPR020479">
    <property type="entry name" value="HD_metazoa"/>
</dbReference>
<evidence type="ECO:0000256" key="3">
    <source>
        <dbReference type="ARBA" id="ARBA00023015"/>
    </source>
</evidence>